<dbReference type="PANTHER" id="PTHR30438:SF2">
    <property type="entry name" value="MEMBRANE PROTEIN"/>
    <property type="match status" value="1"/>
</dbReference>
<dbReference type="GO" id="GO:0005886">
    <property type="term" value="C:plasma membrane"/>
    <property type="evidence" value="ECO:0007669"/>
    <property type="project" value="TreeGrafter"/>
</dbReference>
<dbReference type="SUPFAM" id="SSF111369">
    <property type="entry name" value="HlyD-like secretion proteins"/>
    <property type="match status" value="1"/>
</dbReference>
<name>A0A1M7TMW3_9RHOB</name>
<protein>
    <submittedName>
        <fullName evidence="2">HlyD family secretion protein</fullName>
    </submittedName>
</protein>
<feature type="coiled-coil region" evidence="1">
    <location>
        <begin position="78"/>
        <end position="110"/>
    </location>
</feature>
<dbReference type="EMBL" id="FRDL01000008">
    <property type="protein sequence ID" value="SHN72082.1"/>
    <property type="molecule type" value="Genomic_DNA"/>
</dbReference>
<dbReference type="Proteomes" id="UP000184066">
    <property type="component" value="Unassembled WGS sequence"/>
</dbReference>
<gene>
    <name evidence="2" type="ORF">SAMN05216200_10829</name>
</gene>
<evidence type="ECO:0000313" key="2">
    <source>
        <dbReference type="EMBL" id="SHN72082.1"/>
    </source>
</evidence>
<dbReference type="Gene3D" id="2.40.50.100">
    <property type="match status" value="1"/>
</dbReference>
<keyword evidence="3" id="KW-1185">Reference proteome</keyword>
<evidence type="ECO:0000313" key="3">
    <source>
        <dbReference type="Proteomes" id="UP000184066"/>
    </source>
</evidence>
<dbReference type="STRING" id="1189325.SAMN04488119_10828"/>
<reference evidence="2 3" key="1">
    <citation type="submission" date="2016-12" db="EMBL/GenBank/DDBJ databases">
        <authorList>
            <person name="Song W.-J."/>
            <person name="Kurnit D.M."/>
        </authorList>
    </citation>
    <scope>NUCLEOTIDE SEQUENCE [LARGE SCALE GENOMIC DNA]</scope>
    <source>
        <strain evidence="2 3">CGMCC 1.10808</strain>
    </source>
</reference>
<dbReference type="Gene3D" id="2.40.30.170">
    <property type="match status" value="1"/>
</dbReference>
<proteinExistence type="predicted"/>
<dbReference type="AlphaFoldDB" id="A0A1M7TMW3"/>
<evidence type="ECO:0000256" key="1">
    <source>
        <dbReference type="SAM" id="Coils"/>
    </source>
</evidence>
<sequence>MHPLARAAIGAAAVAAALGGAWWWRAVLEDGPPPGFARSNGRIEVTRVDVASRFPGRLAEVLVDEGDRTAPGQVVARLDDAQLRAQLNEAEAMRAQAEQALIEAQALARQRASELEFQNQELLRTLALNARGHASQEAVDLARTRREAAAAAVDLARASVGRARAAIDAAAATVARIKADLADYALVSPVQGRVQHRLAEPGEVIPAGGRVLTLLDLTDVYMNVYLPAPQAAALRVGAEARIVPEATARVVIPATVAFVDSQAQFTPKYVETESERAKLMFRVKLTVAPEIAAPRIDLVKAGVPAEGWVRLDSAAPWPPELAPRLPDPVR</sequence>
<accession>A0A1M7TMW3</accession>
<organism evidence="2 3">
    <name type="scientific">Oceanicella actignis</name>
    <dbReference type="NCBI Taxonomy" id="1189325"/>
    <lineage>
        <taxon>Bacteria</taxon>
        <taxon>Pseudomonadati</taxon>
        <taxon>Pseudomonadota</taxon>
        <taxon>Alphaproteobacteria</taxon>
        <taxon>Rhodobacterales</taxon>
        <taxon>Paracoccaceae</taxon>
        <taxon>Oceanicella</taxon>
    </lineage>
</organism>
<dbReference type="RefSeq" id="WP_072747844.1">
    <property type="nucleotide sequence ID" value="NZ_FOHL01000008.1"/>
</dbReference>
<dbReference type="PANTHER" id="PTHR30438">
    <property type="entry name" value="36 KDA ANTIGEN-RELATED"/>
    <property type="match status" value="1"/>
</dbReference>
<keyword evidence="1" id="KW-0175">Coiled coil</keyword>